<keyword evidence="13" id="KW-1185">Reference proteome</keyword>
<accession>A0AAE0GMG2</accession>
<evidence type="ECO:0000256" key="1">
    <source>
        <dbReference type="ARBA" id="ARBA00004141"/>
    </source>
</evidence>
<keyword evidence="4 10" id="KW-1133">Transmembrane helix</keyword>
<dbReference type="CDD" id="cd00038">
    <property type="entry name" value="CAP_ED"/>
    <property type="match status" value="1"/>
</dbReference>
<protein>
    <recommendedName>
        <fullName evidence="11">Cyclic nucleotide-binding domain-containing protein</fullName>
    </recommendedName>
</protein>
<dbReference type="Pfam" id="PF00027">
    <property type="entry name" value="cNMP_binding"/>
    <property type="match status" value="1"/>
</dbReference>
<dbReference type="PANTHER" id="PTHR45638:SF11">
    <property type="entry name" value="CYCLIC NUCLEOTIDE-GATED CATION CHANNEL SUBUNIT A"/>
    <property type="match status" value="1"/>
</dbReference>
<gene>
    <name evidence="12" type="ORF">CYMTET_11554</name>
</gene>
<evidence type="ECO:0000256" key="3">
    <source>
        <dbReference type="ARBA" id="ARBA00022692"/>
    </source>
</evidence>
<evidence type="ECO:0000259" key="11">
    <source>
        <dbReference type="PROSITE" id="PS50042"/>
    </source>
</evidence>
<dbReference type="InterPro" id="IPR050866">
    <property type="entry name" value="CNG_cation_channel"/>
</dbReference>
<keyword evidence="7" id="KW-1071">Ligand-gated ion channel</keyword>
<dbReference type="InterPro" id="IPR018488">
    <property type="entry name" value="cNMP-bd_CS"/>
</dbReference>
<organism evidence="12 13">
    <name type="scientific">Cymbomonas tetramitiformis</name>
    <dbReference type="NCBI Taxonomy" id="36881"/>
    <lineage>
        <taxon>Eukaryota</taxon>
        <taxon>Viridiplantae</taxon>
        <taxon>Chlorophyta</taxon>
        <taxon>Pyramimonadophyceae</taxon>
        <taxon>Pyramimonadales</taxon>
        <taxon>Pyramimonadaceae</taxon>
        <taxon>Cymbomonas</taxon>
    </lineage>
</organism>
<sequence length="431" mass="49297">MREGQKLPLSRNWNSLSGFTGSIHLFLSKWRKVLSCISNIRLHLTYTFSLFFYIVHSVACLWWLHSRLEDFPQGDSDSSDPWGPTDEVVDSSFSTQYLSSLLWAVKAFAGVITNEATTDSEKAVSIVVIIIGLIVLSYLIGEVCSCFVQSRIRELRYRQRMDTADDVLRQHECDDKLRARVHNYYSSMWQRRMTKDIKLIFSDLPPHVQHEIHYTLKFDFIKKVPFFRDLSDQMLSLVAARLDPCFAIKGDLIIKTGEVGMEMYFIIKGAVEVLSPGVGNVPEKVYATLTVGCYFGEKSIIRQESRNAHVRAKEDTEMMVLQKSDLDHVLEMNPEWKQALESSIRSRLWQSAGTRAGVSAPESALAASFRKISQHAKDLREAESTRHSISPRHIAREGIKEEDDEKVIEKVDERSDSKENDQFGIDEHSQP</sequence>
<dbReference type="InterPro" id="IPR014710">
    <property type="entry name" value="RmlC-like_jellyroll"/>
</dbReference>
<proteinExistence type="predicted"/>
<keyword evidence="8" id="KW-0407">Ion channel</keyword>
<evidence type="ECO:0000256" key="8">
    <source>
        <dbReference type="ARBA" id="ARBA00023303"/>
    </source>
</evidence>
<comment type="caution">
    <text evidence="12">The sequence shown here is derived from an EMBL/GenBank/DDBJ whole genome shotgun (WGS) entry which is preliminary data.</text>
</comment>
<name>A0AAE0GMG2_9CHLO</name>
<evidence type="ECO:0000256" key="6">
    <source>
        <dbReference type="ARBA" id="ARBA00023136"/>
    </source>
</evidence>
<keyword evidence="2" id="KW-0813">Transport</keyword>
<dbReference type="SUPFAM" id="SSF81324">
    <property type="entry name" value="Voltage-gated potassium channels"/>
    <property type="match status" value="1"/>
</dbReference>
<dbReference type="PROSITE" id="PS00888">
    <property type="entry name" value="CNMP_BINDING_1"/>
    <property type="match status" value="1"/>
</dbReference>
<reference evidence="12 13" key="1">
    <citation type="journal article" date="2015" name="Genome Biol. Evol.">
        <title>Comparative Genomics of a Bacterivorous Green Alga Reveals Evolutionary Causalities and Consequences of Phago-Mixotrophic Mode of Nutrition.</title>
        <authorList>
            <person name="Burns J.A."/>
            <person name="Paasch A."/>
            <person name="Narechania A."/>
            <person name="Kim E."/>
        </authorList>
    </citation>
    <scope>NUCLEOTIDE SEQUENCE [LARGE SCALE GENOMIC DNA]</scope>
    <source>
        <strain evidence="12 13">PLY_AMNH</strain>
    </source>
</reference>
<feature type="compositionally biased region" description="Basic and acidic residues" evidence="9">
    <location>
        <begin position="407"/>
        <end position="431"/>
    </location>
</feature>
<evidence type="ECO:0000256" key="7">
    <source>
        <dbReference type="ARBA" id="ARBA00023286"/>
    </source>
</evidence>
<dbReference type="GO" id="GO:0044877">
    <property type="term" value="F:protein-containing complex binding"/>
    <property type="evidence" value="ECO:0007669"/>
    <property type="project" value="TreeGrafter"/>
</dbReference>
<dbReference type="Gene3D" id="1.10.287.630">
    <property type="entry name" value="Helix hairpin bin"/>
    <property type="match status" value="1"/>
</dbReference>
<feature type="domain" description="Cyclic nucleotide-binding" evidence="11">
    <location>
        <begin position="226"/>
        <end position="347"/>
    </location>
</feature>
<evidence type="ECO:0000256" key="9">
    <source>
        <dbReference type="SAM" id="MobiDB-lite"/>
    </source>
</evidence>
<comment type="subcellular location">
    <subcellularLocation>
        <location evidence="1">Membrane</location>
        <topology evidence="1">Multi-pass membrane protein</topology>
    </subcellularLocation>
</comment>
<evidence type="ECO:0000313" key="12">
    <source>
        <dbReference type="EMBL" id="KAK3280613.1"/>
    </source>
</evidence>
<dbReference type="GO" id="GO:0005221">
    <property type="term" value="F:intracellularly cyclic nucleotide-activated monoatomic cation channel activity"/>
    <property type="evidence" value="ECO:0007669"/>
    <property type="project" value="InterPro"/>
</dbReference>
<evidence type="ECO:0000256" key="5">
    <source>
        <dbReference type="ARBA" id="ARBA00023065"/>
    </source>
</evidence>
<dbReference type="EMBL" id="LGRX02004329">
    <property type="protein sequence ID" value="KAK3280613.1"/>
    <property type="molecule type" value="Genomic_DNA"/>
</dbReference>
<evidence type="ECO:0000256" key="4">
    <source>
        <dbReference type="ARBA" id="ARBA00022989"/>
    </source>
</evidence>
<dbReference type="PANTHER" id="PTHR45638">
    <property type="entry name" value="CYCLIC NUCLEOTIDE-GATED CATION CHANNEL SUBUNIT A"/>
    <property type="match status" value="1"/>
</dbReference>
<keyword evidence="6 10" id="KW-0472">Membrane</keyword>
<dbReference type="SMART" id="SM00100">
    <property type="entry name" value="cNMP"/>
    <property type="match status" value="1"/>
</dbReference>
<dbReference type="InterPro" id="IPR000595">
    <property type="entry name" value="cNMP-bd_dom"/>
</dbReference>
<evidence type="ECO:0000256" key="2">
    <source>
        <dbReference type="ARBA" id="ARBA00022448"/>
    </source>
</evidence>
<evidence type="ECO:0000313" key="13">
    <source>
        <dbReference type="Proteomes" id="UP001190700"/>
    </source>
</evidence>
<feature type="transmembrane region" description="Helical" evidence="10">
    <location>
        <begin position="123"/>
        <end position="148"/>
    </location>
</feature>
<dbReference type="InterPro" id="IPR018490">
    <property type="entry name" value="cNMP-bd_dom_sf"/>
</dbReference>
<dbReference type="AlphaFoldDB" id="A0AAE0GMG2"/>
<evidence type="ECO:0000256" key="10">
    <source>
        <dbReference type="SAM" id="Phobius"/>
    </source>
</evidence>
<dbReference type="PROSITE" id="PS50042">
    <property type="entry name" value="CNMP_BINDING_3"/>
    <property type="match status" value="1"/>
</dbReference>
<feature type="compositionally biased region" description="Basic and acidic residues" evidence="9">
    <location>
        <begin position="376"/>
        <end position="386"/>
    </location>
</feature>
<keyword evidence="3 10" id="KW-0812">Transmembrane</keyword>
<dbReference type="SUPFAM" id="SSF51206">
    <property type="entry name" value="cAMP-binding domain-like"/>
    <property type="match status" value="1"/>
</dbReference>
<feature type="transmembrane region" description="Helical" evidence="10">
    <location>
        <begin position="42"/>
        <end position="64"/>
    </location>
</feature>
<feature type="region of interest" description="Disordered" evidence="9">
    <location>
        <begin position="376"/>
        <end position="431"/>
    </location>
</feature>
<dbReference type="Gene3D" id="1.10.287.70">
    <property type="match status" value="1"/>
</dbReference>
<dbReference type="Proteomes" id="UP001190700">
    <property type="component" value="Unassembled WGS sequence"/>
</dbReference>
<keyword evidence="5" id="KW-0406">Ion transport</keyword>
<dbReference type="Gene3D" id="2.60.120.10">
    <property type="entry name" value="Jelly Rolls"/>
    <property type="match status" value="1"/>
</dbReference>
<dbReference type="GO" id="GO:0016020">
    <property type="term" value="C:membrane"/>
    <property type="evidence" value="ECO:0007669"/>
    <property type="project" value="UniProtKB-SubCell"/>
</dbReference>